<protein>
    <submittedName>
        <fullName evidence="1">Uncharacterized protein</fullName>
    </submittedName>
</protein>
<dbReference type="InterPro" id="IPR009078">
    <property type="entry name" value="Ferritin-like_SF"/>
</dbReference>
<dbReference type="EMBL" id="JAUEPT010000003">
    <property type="protein sequence ID" value="KAK0453196.1"/>
    <property type="molecule type" value="Genomic_DNA"/>
</dbReference>
<organism evidence="1 2">
    <name type="scientific">Armillaria borealis</name>
    <dbReference type="NCBI Taxonomy" id="47425"/>
    <lineage>
        <taxon>Eukaryota</taxon>
        <taxon>Fungi</taxon>
        <taxon>Dikarya</taxon>
        <taxon>Basidiomycota</taxon>
        <taxon>Agaricomycotina</taxon>
        <taxon>Agaricomycetes</taxon>
        <taxon>Agaricomycetidae</taxon>
        <taxon>Agaricales</taxon>
        <taxon>Marasmiineae</taxon>
        <taxon>Physalacriaceae</taxon>
        <taxon>Armillaria</taxon>
    </lineage>
</organism>
<reference evidence="1" key="1">
    <citation type="submission" date="2023-06" db="EMBL/GenBank/DDBJ databases">
        <authorList>
            <consortium name="Lawrence Berkeley National Laboratory"/>
            <person name="Ahrendt S."/>
            <person name="Sahu N."/>
            <person name="Indic B."/>
            <person name="Wong-Bajracharya J."/>
            <person name="Merenyi Z."/>
            <person name="Ke H.-M."/>
            <person name="Monk M."/>
            <person name="Kocsube S."/>
            <person name="Drula E."/>
            <person name="Lipzen A."/>
            <person name="Balint B."/>
            <person name="Henrissat B."/>
            <person name="Andreopoulos B."/>
            <person name="Martin F.M."/>
            <person name="Harder C.B."/>
            <person name="Rigling D."/>
            <person name="Ford K.L."/>
            <person name="Foster G.D."/>
            <person name="Pangilinan J."/>
            <person name="Papanicolaou A."/>
            <person name="Barry K."/>
            <person name="LaButti K."/>
            <person name="Viragh M."/>
            <person name="Koriabine M."/>
            <person name="Yan M."/>
            <person name="Riley R."/>
            <person name="Champramary S."/>
            <person name="Plett K.L."/>
            <person name="Tsai I.J."/>
            <person name="Slot J."/>
            <person name="Sipos G."/>
            <person name="Plett J."/>
            <person name="Nagy L.G."/>
            <person name="Grigoriev I.V."/>
        </authorList>
    </citation>
    <scope>NUCLEOTIDE SEQUENCE</scope>
    <source>
        <strain evidence="1">FPL87.14</strain>
    </source>
</reference>
<dbReference type="AlphaFoldDB" id="A0AA39N009"/>
<keyword evidence="2" id="KW-1185">Reference proteome</keyword>
<sequence length="70" mass="7864">MNLVSCASVFATADSIVGVNLVQRFTCEVQIPEFRSLLMDAFNRDPKERYVLFHAFSEIPAVHSRHPVGV</sequence>
<proteinExistence type="predicted"/>
<comment type="caution">
    <text evidence="1">The sequence shown here is derived from an EMBL/GenBank/DDBJ whole genome shotgun (WGS) entry which is preliminary data.</text>
</comment>
<evidence type="ECO:0000313" key="2">
    <source>
        <dbReference type="Proteomes" id="UP001175226"/>
    </source>
</evidence>
<dbReference type="Proteomes" id="UP001175226">
    <property type="component" value="Unassembled WGS sequence"/>
</dbReference>
<accession>A0AA39N009</accession>
<evidence type="ECO:0000313" key="1">
    <source>
        <dbReference type="EMBL" id="KAK0453196.1"/>
    </source>
</evidence>
<name>A0AA39N009_9AGAR</name>
<gene>
    <name evidence="1" type="ORF">EV421DRAFT_1762616</name>
</gene>
<dbReference type="SUPFAM" id="SSF47240">
    <property type="entry name" value="Ferritin-like"/>
    <property type="match status" value="1"/>
</dbReference>